<evidence type="ECO:0000313" key="3">
    <source>
        <dbReference type="Proteomes" id="UP000054653"/>
    </source>
</evidence>
<accession>A0A0V1AJ45</accession>
<comment type="caution">
    <text evidence="2">The sequence shown here is derived from an EMBL/GenBank/DDBJ whole genome shotgun (WGS) entry which is preliminary data.</text>
</comment>
<organism evidence="2 3">
    <name type="scientific">Trichinella britovi</name>
    <name type="common">Parasitic roundworm</name>
    <dbReference type="NCBI Taxonomy" id="45882"/>
    <lineage>
        <taxon>Eukaryota</taxon>
        <taxon>Metazoa</taxon>
        <taxon>Ecdysozoa</taxon>
        <taxon>Nematoda</taxon>
        <taxon>Enoplea</taxon>
        <taxon>Dorylaimia</taxon>
        <taxon>Trichinellida</taxon>
        <taxon>Trichinellidae</taxon>
        <taxon>Trichinella</taxon>
    </lineage>
</organism>
<feature type="domain" description="MULE transposase" evidence="1">
    <location>
        <begin position="39"/>
        <end position="93"/>
    </location>
</feature>
<reference evidence="2 3" key="1">
    <citation type="submission" date="2015-01" db="EMBL/GenBank/DDBJ databases">
        <title>Evolution of Trichinella species and genotypes.</title>
        <authorList>
            <person name="Korhonen P.K."/>
            <person name="Edoardo P."/>
            <person name="Giuseppe L.R."/>
            <person name="Gasser R.B."/>
        </authorList>
    </citation>
    <scope>NUCLEOTIDE SEQUENCE [LARGE SCALE GENOMIC DNA]</scope>
    <source>
        <strain evidence="2">ISS120</strain>
    </source>
</reference>
<feature type="non-terminal residue" evidence="2">
    <location>
        <position position="1"/>
    </location>
</feature>
<dbReference type="Proteomes" id="UP000054653">
    <property type="component" value="Unassembled WGS sequence"/>
</dbReference>
<gene>
    <name evidence="2" type="ORF">T03_10001</name>
</gene>
<sequence length="104" mass="11999">LRELAAHSVWYRDGIFKIVPEWYSCCTPSILTVRKDVATYCKIFDNLIAKEAVLRVVFQAQSIICDFETALIPALQGSFPGVHVQGCYFHFCQQVLRRWQILDC</sequence>
<feature type="non-terminal residue" evidence="2">
    <location>
        <position position="104"/>
    </location>
</feature>
<dbReference type="InterPro" id="IPR018289">
    <property type="entry name" value="MULE_transposase_dom"/>
</dbReference>
<dbReference type="EMBL" id="JYDI01003250">
    <property type="protein sequence ID" value="KRY24243.1"/>
    <property type="molecule type" value="Genomic_DNA"/>
</dbReference>
<dbReference type="AlphaFoldDB" id="A0A0V1AJ45"/>
<evidence type="ECO:0000259" key="1">
    <source>
        <dbReference type="Pfam" id="PF10551"/>
    </source>
</evidence>
<proteinExistence type="predicted"/>
<keyword evidence="3" id="KW-1185">Reference proteome</keyword>
<name>A0A0V1AJ45_TRIBR</name>
<protein>
    <recommendedName>
        <fullName evidence="1">MULE transposase domain-containing protein</fullName>
    </recommendedName>
</protein>
<evidence type="ECO:0000313" key="2">
    <source>
        <dbReference type="EMBL" id="KRY24243.1"/>
    </source>
</evidence>
<dbReference type="Pfam" id="PF10551">
    <property type="entry name" value="MULE"/>
    <property type="match status" value="1"/>
</dbReference>